<comment type="caution">
    <text evidence="1">The sequence shown here is derived from an EMBL/GenBank/DDBJ whole genome shotgun (WGS) entry which is preliminary data.</text>
</comment>
<protein>
    <submittedName>
        <fullName evidence="1">Uncharacterized protein</fullName>
    </submittedName>
</protein>
<keyword evidence="2" id="KW-1185">Reference proteome</keyword>
<evidence type="ECO:0000313" key="1">
    <source>
        <dbReference type="EMBL" id="KAH6923068.1"/>
    </source>
</evidence>
<dbReference type="EMBL" id="CM023489">
    <property type="protein sequence ID" value="KAH6923068.1"/>
    <property type="molecule type" value="Genomic_DNA"/>
</dbReference>
<dbReference type="Proteomes" id="UP000821845">
    <property type="component" value="Chromosome 9"/>
</dbReference>
<gene>
    <name evidence="1" type="ORF">HPB50_021398</name>
</gene>
<sequence>MNKEATVTVCKPAGSPATSSSRLPASSSSRATVSIELPESIPEITLVVLRIVHRAKHAQRGMEHAAWERHETDENTPNSTGEKRATNAVKRSRSRLIVSVLVSPAATQSM</sequence>
<reference evidence="1" key="1">
    <citation type="submission" date="2020-05" db="EMBL/GenBank/DDBJ databases">
        <title>Large-scale comparative analyses of tick genomes elucidate their genetic diversity and vector capacities.</title>
        <authorList>
            <person name="Jia N."/>
            <person name="Wang J."/>
            <person name="Shi W."/>
            <person name="Du L."/>
            <person name="Sun Y."/>
            <person name="Zhan W."/>
            <person name="Jiang J."/>
            <person name="Wang Q."/>
            <person name="Zhang B."/>
            <person name="Ji P."/>
            <person name="Sakyi L.B."/>
            <person name="Cui X."/>
            <person name="Yuan T."/>
            <person name="Jiang B."/>
            <person name="Yang W."/>
            <person name="Lam T.T.-Y."/>
            <person name="Chang Q."/>
            <person name="Ding S."/>
            <person name="Wang X."/>
            <person name="Zhu J."/>
            <person name="Ruan X."/>
            <person name="Zhao L."/>
            <person name="Wei J."/>
            <person name="Que T."/>
            <person name="Du C."/>
            <person name="Cheng J."/>
            <person name="Dai P."/>
            <person name="Han X."/>
            <person name="Huang E."/>
            <person name="Gao Y."/>
            <person name="Liu J."/>
            <person name="Shao H."/>
            <person name="Ye R."/>
            <person name="Li L."/>
            <person name="Wei W."/>
            <person name="Wang X."/>
            <person name="Wang C."/>
            <person name="Yang T."/>
            <person name="Huo Q."/>
            <person name="Li W."/>
            <person name="Guo W."/>
            <person name="Chen H."/>
            <person name="Zhou L."/>
            <person name="Ni X."/>
            <person name="Tian J."/>
            <person name="Zhou Y."/>
            <person name="Sheng Y."/>
            <person name="Liu T."/>
            <person name="Pan Y."/>
            <person name="Xia L."/>
            <person name="Li J."/>
            <person name="Zhao F."/>
            <person name="Cao W."/>
        </authorList>
    </citation>
    <scope>NUCLEOTIDE SEQUENCE</scope>
    <source>
        <strain evidence="1">Hyas-2018</strain>
    </source>
</reference>
<evidence type="ECO:0000313" key="2">
    <source>
        <dbReference type="Proteomes" id="UP000821845"/>
    </source>
</evidence>
<name>A0ACB7RKB7_HYAAI</name>
<organism evidence="1 2">
    <name type="scientific">Hyalomma asiaticum</name>
    <name type="common">Tick</name>
    <dbReference type="NCBI Taxonomy" id="266040"/>
    <lineage>
        <taxon>Eukaryota</taxon>
        <taxon>Metazoa</taxon>
        <taxon>Ecdysozoa</taxon>
        <taxon>Arthropoda</taxon>
        <taxon>Chelicerata</taxon>
        <taxon>Arachnida</taxon>
        <taxon>Acari</taxon>
        <taxon>Parasitiformes</taxon>
        <taxon>Ixodida</taxon>
        <taxon>Ixodoidea</taxon>
        <taxon>Ixodidae</taxon>
        <taxon>Hyalomminae</taxon>
        <taxon>Hyalomma</taxon>
    </lineage>
</organism>
<accession>A0ACB7RKB7</accession>
<proteinExistence type="predicted"/>